<dbReference type="InterPro" id="IPR016064">
    <property type="entry name" value="NAD/diacylglycerol_kinase_sf"/>
</dbReference>
<name>A0A2M7TVR4_9BACT</name>
<gene>
    <name evidence="13" type="ORF">COY16_05875</name>
</gene>
<dbReference type="Proteomes" id="UP000228503">
    <property type="component" value="Unassembled WGS sequence"/>
</dbReference>
<dbReference type="Pfam" id="PF00781">
    <property type="entry name" value="DAGK_cat"/>
    <property type="match status" value="1"/>
</dbReference>
<comment type="caution">
    <text evidence="13">The sequence shown here is derived from an EMBL/GenBank/DDBJ whole genome shotgun (WGS) entry which is preliminary data.</text>
</comment>
<evidence type="ECO:0000256" key="1">
    <source>
        <dbReference type="ARBA" id="ARBA00001946"/>
    </source>
</evidence>
<keyword evidence="7" id="KW-0067">ATP-binding</keyword>
<dbReference type="InterPro" id="IPR045540">
    <property type="entry name" value="YegS/DAGK_C"/>
</dbReference>
<keyword evidence="5" id="KW-0547">Nucleotide-binding</keyword>
<evidence type="ECO:0000259" key="12">
    <source>
        <dbReference type="PROSITE" id="PS50146"/>
    </source>
</evidence>
<evidence type="ECO:0000256" key="5">
    <source>
        <dbReference type="ARBA" id="ARBA00022741"/>
    </source>
</evidence>
<dbReference type="EMBL" id="PFOB01000073">
    <property type="protein sequence ID" value="PIZ61875.1"/>
    <property type="molecule type" value="Genomic_DNA"/>
</dbReference>
<dbReference type="Gene3D" id="2.60.200.40">
    <property type="match status" value="1"/>
</dbReference>
<evidence type="ECO:0000256" key="10">
    <source>
        <dbReference type="ARBA" id="ARBA00023209"/>
    </source>
</evidence>
<dbReference type="Gene3D" id="3.40.50.10330">
    <property type="entry name" value="Probable inorganic polyphosphate/atp-NAD kinase, domain 1"/>
    <property type="match status" value="1"/>
</dbReference>
<keyword evidence="9" id="KW-0443">Lipid metabolism</keyword>
<evidence type="ECO:0000256" key="11">
    <source>
        <dbReference type="ARBA" id="ARBA00023264"/>
    </source>
</evidence>
<dbReference type="InterPro" id="IPR005218">
    <property type="entry name" value="Diacylglycerol/lipid_kinase"/>
</dbReference>
<keyword evidence="4" id="KW-0479">Metal-binding</keyword>
<dbReference type="PANTHER" id="PTHR12358">
    <property type="entry name" value="SPHINGOSINE KINASE"/>
    <property type="match status" value="1"/>
</dbReference>
<evidence type="ECO:0000256" key="6">
    <source>
        <dbReference type="ARBA" id="ARBA00022777"/>
    </source>
</evidence>
<organism evidence="13 14">
    <name type="scientific">Candidatus Roizmanbacteria bacterium CG_4_10_14_0_2_um_filter_39_13</name>
    <dbReference type="NCBI Taxonomy" id="1974825"/>
    <lineage>
        <taxon>Bacteria</taxon>
        <taxon>Candidatus Roizmaniibacteriota</taxon>
    </lineage>
</organism>
<keyword evidence="3" id="KW-0808">Transferase</keyword>
<keyword evidence="6" id="KW-0418">Kinase</keyword>
<protein>
    <recommendedName>
        <fullName evidence="12">DAGKc domain-containing protein</fullName>
    </recommendedName>
</protein>
<evidence type="ECO:0000256" key="8">
    <source>
        <dbReference type="ARBA" id="ARBA00022842"/>
    </source>
</evidence>
<evidence type="ECO:0000256" key="4">
    <source>
        <dbReference type="ARBA" id="ARBA00022723"/>
    </source>
</evidence>
<dbReference type="GO" id="GO:0046872">
    <property type="term" value="F:metal ion binding"/>
    <property type="evidence" value="ECO:0007669"/>
    <property type="project" value="UniProtKB-KW"/>
</dbReference>
<sequence>MDKTSEIKKTKLIYNPLAGKKRHLNPLQTVVTLEDIKDLLYQYQIPVDYAPTKYVGHATKLARESVKEGYDTVIVAGGDGTVEEVINGLVGTNIILGILPIGSVMNDARMLAIPLDIEKAVQLLKIRRVRKIDVGVITKLSGEKIDPFYFTEQAGIGIDAVMHRYASTFFNKKMYGNIFRIINTFLNFSSDTVDVYLNDSKIKSSASLVIVSNGPIWGPGLSLTPHAKLNDHKLTVSLYEMSKTELLQHLIGLILGKKPQYRKIKSFKSNKIRIESKIPKMVHADSRIYGETPVECTIYPNALSIITGFPKEGQSTFKKRTYLDL</sequence>
<dbReference type="AlphaFoldDB" id="A0A2M7TVR4"/>
<dbReference type="InterPro" id="IPR001206">
    <property type="entry name" value="Diacylglycerol_kinase_cat_dom"/>
</dbReference>
<evidence type="ECO:0000256" key="9">
    <source>
        <dbReference type="ARBA" id="ARBA00023098"/>
    </source>
</evidence>
<dbReference type="SUPFAM" id="SSF111331">
    <property type="entry name" value="NAD kinase/diacylglycerol kinase-like"/>
    <property type="match status" value="1"/>
</dbReference>
<evidence type="ECO:0000256" key="2">
    <source>
        <dbReference type="ARBA" id="ARBA00022516"/>
    </source>
</evidence>
<keyword evidence="2" id="KW-0444">Lipid biosynthesis</keyword>
<feature type="domain" description="DAGKc" evidence="12">
    <location>
        <begin position="5"/>
        <end position="141"/>
    </location>
</feature>
<dbReference type="GO" id="GO:0016301">
    <property type="term" value="F:kinase activity"/>
    <property type="evidence" value="ECO:0007669"/>
    <property type="project" value="UniProtKB-KW"/>
</dbReference>
<evidence type="ECO:0000313" key="13">
    <source>
        <dbReference type="EMBL" id="PIZ61875.1"/>
    </source>
</evidence>
<keyword evidence="10" id="KW-0594">Phospholipid biosynthesis</keyword>
<dbReference type="GO" id="GO:0008654">
    <property type="term" value="P:phospholipid biosynthetic process"/>
    <property type="evidence" value="ECO:0007669"/>
    <property type="project" value="UniProtKB-KW"/>
</dbReference>
<dbReference type="GO" id="GO:0005524">
    <property type="term" value="F:ATP binding"/>
    <property type="evidence" value="ECO:0007669"/>
    <property type="project" value="UniProtKB-KW"/>
</dbReference>
<proteinExistence type="predicted"/>
<evidence type="ECO:0000256" key="7">
    <source>
        <dbReference type="ARBA" id="ARBA00022840"/>
    </source>
</evidence>
<dbReference type="PANTHER" id="PTHR12358:SF106">
    <property type="entry name" value="LIPID KINASE YEGS"/>
    <property type="match status" value="1"/>
</dbReference>
<dbReference type="InterPro" id="IPR017438">
    <property type="entry name" value="ATP-NAD_kinase_N"/>
</dbReference>
<accession>A0A2M7TVR4</accession>
<dbReference type="PROSITE" id="PS50146">
    <property type="entry name" value="DAGK"/>
    <property type="match status" value="1"/>
</dbReference>
<dbReference type="Pfam" id="PF19279">
    <property type="entry name" value="YegS_C"/>
    <property type="match status" value="1"/>
</dbReference>
<evidence type="ECO:0000256" key="3">
    <source>
        <dbReference type="ARBA" id="ARBA00022679"/>
    </source>
</evidence>
<keyword evidence="11" id="KW-1208">Phospholipid metabolism</keyword>
<comment type="cofactor">
    <cofactor evidence="1">
        <name>Mg(2+)</name>
        <dbReference type="ChEBI" id="CHEBI:18420"/>
    </cofactor>
</comment>
<keyword evidence="8" id="KW-0460">Magnesium</keyword>
<dbReference type="InterPro" id="IPR050187">
    <property type="entry name" value="Lipid_Phosphate_FormReg"/>
</dbReference>
<evidence type="ECO:0000313" key="14">
    <source>
        <dbReference type="Proteomes" id="UP000228503"/>
    </source>
</evidence>
<dbReference type="GO" id="GO:0005886">
    <property type="term" value="C:plasma membrane"/>
    <property type="evidence" value="ECO:0007669"/>
    <property type="project" value="TreeGrafter"/>
</dbReference>
<dbReference type="NCBIfam" id="TIGR00147">
    <property type="entry name" value="YegS/Rv2252/BmrU family lipid kinase"/>
    <property type="match status" value="1"/>
</dbReference>
<reference evidence="14" key="1">
    <citation type="submission" date="2017-09" db="EMBL/GenBank/DDBJ databases">
        <title>Depth-based differentiation of microbial function through sediment-hosted aquifers and enrichment of novel symbionts in the deep terrestrial subsurface.</title>
        <authorList>
            <person name="Probst A.J."/>
            <person name="Ladd B."/>
            <person name="Jarett J.K."/>
            <person name="Geller-Mcgrath D.E."/>
            <person name="Sieber C.M.K."/>
            <person name="Emerson J.B."/>
            <person name="Anantharaman K."/>
            <person name="Thomas B.C."/>
            <person name="Malmstrom R."/>
            <person name="Stieglmeier M."/>
            <person name="Klingl A."/>
            <person name="Woyke T."/>
            <person name="Ryan C.M."/>
            <person name="Banfield J.F."/>
        </authorList>
    </citation>
    <scope>NUCLEOTIDE SEQUENCE [LARGE SCALE GENOMIC DNA]</scope>
</reference>
<dbReference type="SMART" id="SM00046">
    <property type="entry name" value="DAGKc"/>
    <property type="match status" value="1"/>
</dbReference>